<dbReference type="EMBL" id="QYZD01000008">
    <property type="protein sequence ID" value="RJG23971.1"/>
    <property type="molecule type" value="Genomic_DNA"/>
</dbReference>
<proteinExistence type="predicted"/>
<feature type="modified residue" description="4-aspartylphosphate" evidence="6">
    <location>
        <position position="52"/>
    </location>
</feature>
<dbReference type="PANTHER" id="PTHR48111:SF43">
    <property type="entry name" value="STAGE 0 SPORULATION PROTEIN A HOMOLOG"/>
    <property type="match status" value="1"/>
</dbReference>
<comment type="caution">
    <text evidence="10">The sequence shown here is derived from an EMBL/GenBank/DDBJ whole genome shotgun (WGS) entry which is preliminary data.</text>
</comment>
<dbReference type="CDD" id="cd00383">
    <property type="entry name" value="trans_reg_C"/>
    <property type="match status" value="1"/>
</dbReference>
<evidence type="ECO:0000256" key="2">
    <source>
        <dbReference type="ARBA" id="ARBA00023012"/>
    </source>
</evidence>
<feature type="domain" description="OmpR/PhoB-type" evidence="9">
    <location>
        <begin position="129"/>
        <end position="227"/>
    </location>
</feature>
<dbReference type="InterPro" id="IPR016032">
    <property type="entry name" value="Sig_transdc_resp-reg_C-effctor"/>
</dbReference>
<dbReference type="GO" id="GO:0000156">
    <property type="term" value="F:phosphorelay response regulator activity"/>
    <property type="evidence" value="ECO:0007669"/>
    <property type="project" value="TreeGrafter"/>
</dbReference>
<dbReference type="GO" id="GO:0032993">
    <property type="term" value="C:protein-DNA complex"/>
    <property type="evidence" value="ECO:0007669"/>
    <property type="project" value="TreeGrafter"/>
</dbReference>
<feature type="DNA-binding region" description="OmpR/PhoB-type" evidence="7">
    <location>
        <begin position="129"/>
        <end position="227"/>
    </location>
</feature>
<dbReference type="RefSeq" id="WP_119793513.1">
    <property type="nucleotide sequence ID" value="NZ_QYZD01000008.1"/>
</dbReference>
<dbReference type="SUPFAM" id="SSF52172">
    <property type="entry name" value="CheY-like"/>
    <property type="match status" value="1"/>
</dbReference>
<dbReference type="SMART" id="SM00862">
    <property type="entry name" value="Trans_reg_C"/>
    <property type="match status" value="1"/>
</dbReference>
<organism evidence="10 11">
    <name type="scientific">Paenibacillus thiaminolyticus</name>
    <name type="common">Bacillus thiaminolyticus</name>
    <dbReference type="NCBI Taxonomy" id="49283"/>
    <lineage>
        <taxon>Bacteria</taxon>
        <taxon>Bacillati</taxon>
        <taxon>Bacillota</taxon>
        <taxon>Bacilli</taxon>
        <taxon>Bacillales</taxon>
        <taxon>Paenibacillaceae</taxon>
        <taxon>Paenibacillus</taxon>
    </lineage>
</organism>
<dbReference type="InterPro" id="IPR011006">
    <property type="entry name" value="CheY-like_superfamily"/>
</dbReference>
<dbReference type="CDD" id="cd18159">
    <property type="entry name" value="REC_OmpR_NsrR-like"/>
    <property type="match status" value="1"/>
</dbReference>
<dbReference type="InterPro" id="IPR039420">
    <property type="entry name" value="WalR-like"/>
</dbReference>
<dbReference type="InterPro" id="IPR001789">
    <property type="entry name" value="Sig_transdc_resp-reg_receiver"/>
</dbReference>
<feature type="domain" description="Response regulatory" evidence="8">
    <location>
        <begin position="3"/>
        <end position="116"/>
    </location>
</feature>
<evidence type="ECO:0000259" key="9">
    <source>
        <dbReference type="PROSITE" id="PS51755"/>
    </source>
</evidence>
<sequence>MYRILIVEDDDKIASILQSSLEKYDYKVTRATDFKALKEELLAVNPDLILLDIHLPAYDGFYWCRQFRMVTNAPIIFVSARTGEMDQVMAIENGGDDFITKPFHLDVLLAKVKGVLRRTYGEYASSSGGEELVVHGLSLHRSRNTLEWKGSRVDLTKNEALLLAVLMERAGHVVSRETLLEALWDDVDFVDDNTLTVNVTRVRKKLEEIGIHKAIETMRGQGYRLQPSWTEAGDWA</sequence>
<keyword evidence="5" id="KW-0804">Transcription</keyword>
<evidence type="ECO:0000313" key="11">
    <source>
        <dbReference type="Proteomes" id="UP000266177"/>
    </source>
</evidence>
<accession>A0A3A3GKM3</accession>
<keyword evidence="2" id="KW-0902">Two-component regulatory system</keyword>
<gene>
    <name evidence="10" type="ORF">DQX05_11035</name>
</gene>
<evidence type="ECO:0000256" key="7">
    <source>
        <dbReference type="PROSITE-ProRule" id="PRU01091"/>
    </source>
</evidence>
<protein>
    <submittedName>
        <fullName evidence="10">DNA-binding response regulator</fullName>
    </submittedName>
</protein>
<dbReference type="Proteomes" id="UP000266177">
    <property type="component" value="Unassembled WGS sequence"/>
</dbReference>
<name>A0A3A3GKM3_PANTH</name>
<dbReference type="InterPro" id="IPR001867">
    <property type="entry name" value="OmpR/PhoB-type_DNA-bd"/>
</dbReference>
<dbReference type="PANTHER" id="PTHR48111">
    <property type="entry name" value="REGULATOR OF RPOS"/>
    <property type="match status" value="1"/>
</dbReference>
<dbReference type="GO" id="GO:0000976">
    <property type="term" value="F:transcription cis-regulatory region binding"/>
    <property type="evidence" value="ECO:0007669"/>
    <property type="project" value="TreeGrafter"/>
</dbReference>
<dbReference type="Pfam" id="PF00072">
    <property type="entry name" value="Response_reg"/>
    <property type="match status" value="1"/>
</dbReference>
<evidence type="ECO:0000259" key="8">
    <source>
        <dbReference type="PROSITE" id="PS50110"/>
    </source>
</evidence>
<dbReference type="PROSITE" id="PS51755">
    <property type="entry name" value="OMPR_PHOB"/>
    <property type="match status" value="1"/>
</dbReference>
<dbReference type="Pfam" id="PF00486">
    <property type="entry name" value="Trans_reg_C"/>
    <property type="match status" value="1"/>
</dbReference>
<dbReference type="Gene3D" id="1.10.10.10">
    <property type="entry name" value="Winged helix-like DNA-binding domain superfamily/Winged helix DNA-binding domain"/>
    <property type="match status" value="1"/>
</dbReference>
<dbReference type="Gene3D" id="6.10.250.690">
    <property type="match status" value="1"/>
</dbReference>
<evidence type="ECO:0000256" key="1">
    <source>
        <dbReference type="ARBA" id="ARBA00022553"/>
    </source>
</evidence>
<evidence type="ECO:0000256" key="3">
    <source>
        <dbReference type="ARBA" id="ARBA00023015"/>
    </source>
</evidence>
<evidence type="ECO:0000256" key="5">
    <source>
        <dbReference type="ARBA" id="ARBA00023163"/>
    </source>
</evidence>
<dbReference type="GO" id="GO:0006355">
    <property type="term" value="P:regulation of DNA-templated transcription"/>
    <property type="evidence" value="ECO:0007669"/>
    <property type="project" value="InterPro"/>
</dbReference>
<reference evidence="10 11" key="1">
    <citation type="submission" date="2018-09" db="EMBL/GenBank/DDBJ databases">
        <title>Paenibacillus SK2017-BO5.</title>
        <authorList>
            <person name="Piskunova J.V."/>
            <person name="Dubiley S.A."/>
            <person name="Severinov K.V."/>
        </authorList>
    </citation>
    <scope>NUCLEOTIDE SEQUENCE [LARGE SCALE GENOMIC DNA]</scope>
    <source>
        <strain evidence="10 11">BO5</strain>
    </source>
</reference>
<dbReference type="Gene3D" id="3.40.50.2300">
    <property type="match status" value="1"/>
</dbReference>
<evidence type="ECO:0000313" key="10">
    <source>
        <dbReference type="EMBL" id="RJG23971.1"/>
    </source>
</evidence>
<dbReference type="SUPFAM" id="SSF46894">
    <property type="entry name" value="C-terminal effector domain of the bipartite response regulators"/>
    <property type="match status" value="1"/>
</dbReference>
<dbReference type="SMART" id="SM00448">
    <property type="entry name" value="REC"/>
    <property type="match status" value="1"/>
</dbReference>
<dbReference type="OrthoDB" id="9790442at2"/>
<evidence type="ECO:0000256" key="6">
    <source>
        <dbReference type="PROSITE-ProRule" id="PRU00169"/>
    </source>
</evidence>
<dbReference type="PROSITE" id="PS50110">
    <property type="entry name" value="RESPONSE_REGULATORY"/>
    <property type="match status" value="1"/>
</dbReference>
<keyword evidence="1 6" id="KW-0597">Phosphoprotein</keyword>
<dbReference type="GO" id="GO:0005829">
    <property type="term" value="C:cytosol"/>
    <property type="evidence" value="ECO:0007669"/>
    <property type="project" value="TreeGrafter"/>
</dbReference>
<evidence type="ECO:0000256" key="4">
    <source>
        <dbReference type="ARBA" id="ARBA00023125"/>
    </source>
</evidence>
<dbReference type="InterPro" id="IPR036388">
    <property type="entry name" value="WH-like_DNA-bd_sf"/>
</dbReference>
<keyword evidence="4 7" id="KW-0238">DNA-binding</keyword>
<dbReference type="AlphaFoldDB" id="A0A3A3GKM3"/>
<keyword evidence="3" id="KW-0805">Transcription regulation</keyword>